<dbReference type="OrthoDB" id="9805918at2"/>
<keyword evidence="9 10" id="KW-0342">GTP-binding</keyword>
<feature type="binding site" evidence="10">
    <location>
        <position position="234"/>
    </location>
    <ligand>
        <name>K(+)</name>
        <dbReference type="ChEBI" id="CHEBI:29103"/>
    </ligand>
</feature>
<dbReference type="FunFam" id="3.30.1360.120:FF:000003">
    <property type="entry name" value="tRNA modification GTPase MnmE"/>
    <property type="match status" value="1"/>
</dbReference>
<dbReference type="EC" id="3.6.-.-" evidence="10"/>
<dbReference type="SUPFAM" id="SSF52540">
    <property type="entry name" value="P-loop containing nucleoside triphosphate hydrolases"/>
    <property type="match status" value="1"/>
</dbReference>
<dbReference type="GO" id="GO:0046872">
    <property type="term" value="F:metal ion binding"/>
    <property type="evidence" value="ECO:0007669"/>
    <property type="project" value="UniProtKB-KW"/>
</dbReference>
<name>A0A097AUS1_THEKI</name>
<dbReference type="GO" id="GO:0042802">
    <property type="term" value="F:identical protein binding"/>
    <property type="evidence" value="ECO:0007669"/>
    <property type="project" value="UniProtKB-ARBA"/>
</dbReference>
<dbReference type="InterPro" id="IPR027266">
    <property type="entry name" value="TrmE/GcvT-like"/>
</dbReference>
<evidence type="ECO:0000256" key="8">
    <source>
        <dbReference type="ARBA" id="ARBA00022958"/>
    </source>
</evidence>
<comment type="subcellular location">
    <subcellularLocation>
        <location evidence="10">Cytoplasm</location>
    </subcellularLocation>
</comment>
<keyword evidence="5 10" id="KW-0547">Nucleotide-binding</keyword>
<dbReference type="GO" id="GO:0030488">
    <property type="term" value="P:tRNA methylation"/>
    <property type="evidence" value="ECO:0007669"/>
    <property type="project" value="TreeGrafter"/>
</dbReference>
<dbReference type="CDD" id="cd04164">
    <property type="entry name" value="trmE"/>
    <property type="match status" value="1"/>
</dbReference>
<evidence type="ECO:0000256" key="2">
    <source>
        <dbReference type="ARBA" id="ARBA00022490"/>
    </source>
</evidence>
<dbReference type="InterPro" id="IPR027417">
    <property type="entry name" value="P-loop_NTPase"/>
</dbReference>
<dbReference type="GO" id="GO:0005829">
    <property type="term" value="C:cytosol"/>
    <property type="evidence" value="ECO:0007669"/>
    <property type="project" value="TreeGrafter"/>
</dbReference>
<evidence type="ECO:0000256" key="6">
    <source>
        <dbReference type="ARBA" id="ARBA00022801"/>
    </source>
</evidence>
<dbReference type="CDD" id="cd14858">
    <property type="entry name" value="TrmE_N"/>
    <property type="match status" value="1"/>
</dbReference>
<comment type="caution">
    <text evidence="10">Lacks conserved residue(s) required for the propagation of feature annotation.</text>
</comment>
<reference evidence="14" key="1">
    <citation type="journal article" date="2015" name="Genome Announc.">
        <title>Whole-Genome Sequences of 80 Environmental and Clinical Isolates of Burkholderia pseudomallei.</title>
        <authorList>
            <person name="Johnson S.L."/>
            <person name="Baker A.L."/>
            <person name="Chain P.S."/>
            <person name="Currie B.J."/>
            <person name="Daligault H.E."/>
            <person name="Davenport K.W."/>
            <person name="Davis C.B."/>
            <person name="Inglis T.J."/>
            <person name="Kaestli M."/>
            <person name="Koren S."/>
            <person name="Mayo M."/>
            <person name="Merritt A.J."/>
            <person name="Price E.P."/>
            <person name="Sarovich D.S."/>
            <person name="Warner J."/>
            <person name="Rosovitz M.J."/>
        </authorList>
    </citation>
    <scope>NUCLEOTIDE SEQUENCE [LARGE SCALE GENOMIC DNA]</scope>
    <source>
        <strain evidence="14">DSM 2030</strain>
    </source>
</reference>
<dbReference type="NCBIfam" id="NF003661">
    <property type="entry name" value="PRK05291.1-3"/>
    <property type="match status" value="1"/>
</dbReference>
<evidence type="ECO:0000313" key="14">
    <source>
        <dbReference type="Proteomes" id="UP000029669"/>
    </source>
</evidence>
<feature type="binding site" evidence="10">
    <location>
        <position position="255"/>
    </location>
    <ligand>
        <name>K(+)</name>
        <dbReference type="ChEBI" id="CHEBI:29103"/>
    </ligand>
</feature>
<evidence type="ECO:0000256" key="5">
    <source>
        <dbReference type="ARBA" id="ARBA00022741"/>
    </source>
</evidence>
<dbReference type="FunFam" id="3.40.50.300:FF:000494">
    <property type="entry name" value="tRNA modification GTPase MnmE"/>
    <property type="match status" value="1"/>
</dbReference>
<feature type="binding site" evidence="10">
    <location>
        <begin position="253"/>
        <end position="259"/>
    </location>
    <ligand>
        <name>GTP</name>
        <dbReference type="ChEBI" id="CHEBI:37565"/>
    </ligand>
</feature>
<dbReference type="Pfam" id="PF12631">
    <property type="entry name" value="MnmE_helical"/>
    <property type="match status" value="1"/>
</dbReference>
<comment type="similarity">
    <text evidence="1 10 11">Belongs to the TRAFAC class TrmE-Era-EngA-EngB-Septin-like GTPase superfamily. TrmE GTPase family.</text>
</comment>
<dbReference type="AlphaFoldDB" id="A0A097AUS1"/>
<evidence type="ECO:0000256" key="7">
    <source>
        <dbReference type="ARBA" id="ARBA00022842"/>
    </source>
</evidence>
<feature type="binding site" evidence="10">
    <location>
        <position position="462"/>
    </location>
    <ligand>
        <name>(6S)-5-formyl-5,6,7,8-tetrahydrofolate</name>
        <dbReference type="ChEBI" id="CHEBI:57457"/>
    </ligand>
</feature>
<dbReference type="Pfam" id="PF01926">
    <property type="entry name" value="MMR_HSR1"/>
    <property type="match status" value="1"/>
</dbReference>
<proteinExistence type="inferred from homology"/>
<organism evidence="13 14">
    <name type="scientific">Thermoanaerobacter kivui</name>
    <name type="common">Acetogenium kivui</name>
    <dbReference type="NCBI Taxonomy" id="2325"/>
    <lineage>
        <taxon>Bacteria</taxon>
        <taxon>Bacillati</taxon>
        <taxon>Bacillota</taxon>
        <taxon>Clostridia</taxon>
        <taxon>Thermoanaerobacterales</taxon>
        <taxon>Thermoanaerobacteraceae</taxon>
        <taxon>Thermoanaerobacter</taxon>
    </lineage>
</organism>
<keyword evidence="2 10" id="KW-0963">Cytoplasm</keyword>
<dbReference type="InterPro" id="IPR018948">
    <property type="entry name" value="GTP-bd_TrmE_N"/>
</dbReference>
<dbReference type="InterPro" id="IPR005225">
    <property type="entry name" value="Small_GTP-bd"/>
</dbReference>
<accession>A0A097AUS1</accession>
<dbReference type="PANTHER" id="PTHR42714">
    <property type="entry name" value="TRNA MODIFICATION GTPASE GTPBP3"/>
    <property type="match status" value="1"/>
</dbReference>
<dbReference type="InterPro" id="IPR027368">
    <property type="entry name" value="MnmE_dom2"/>
</dbReference>
<dbReference type="HAMAP" id="MF_00379">
    <property type="entry name" value="GTPase_MnmE"/>
    <property type="match status" value="1"/>
</dbReference>
<dbReference type="InterPro" id="IPR025867">
    <property type="entry name" value="MnmE_helical"/>
</dbReference>
<dbReference type="PRINTS" id="PR00449">
    <property type="entry name" value="RASTRNSFRMNG"/>
</dbReference>
<dbReference type="Proteomes" id="UP000029669">
    <property type="component" value="Chromosome"/>
</dbReference>
<evidence type="ECO:0000256" key="4">
    <source>
        <dbReference type="ARBA" id="ARBA00022723"/>
    </source>
</evidence>
<dbReference type="InterPro" id="IPR004520">
    <property type="entry name" value="GTPase_MnmE"/>
</dbReference>
<dbReference type="KEGG" id="tki:TKV_c24760"/>
<dbReference type="InterPro" id="IPR031168">
    <property type="entry name" value="G_TrmE"/>
</dbReference>
<sequence>MEMDFDTIAAISTFPGEAGIGIVRLSGNEAIDIVSKIFKPYKPKDLKKVKTHTLHYGNIIDPETKEVYDEVLVSIMKKPNTYTREDVVEINCHGGIVVTSKILELVLKHGARIAEPGEFTKRAFLNGRIDLSQAEAVIDIIRAKTMLANKYAQKQLSGYIGSRIMDIKDKIMGLLVHILALIDFPEEDVDELEREQMLNTAKEIIGDIDRLLLSSESGRIIREGLKTAIIGKPNVGKSSLLNALLKENRAIVTDIPGTTRDIIEEYVNVKGIPIKLIDTAGIRDTDELVEKIGVSKSKEVLMEADLILFVLDASKELSREDYEIFDILTDKDTIFVLNKIDLPKKIDEEELKNLTKGGIIIEVSTVEKIGLEELENTIYNLVFKGDISLKEDAVVINSRHKEALINAKKYMESCLNAIERGYSEDFISIDLNAALDQLGKITGETATEDLINKIFERFCVGK</sequence>
<dbReference type="NCBIfam" id="TIGR00231">
    <property type="entry name" value="small_GTP"/>
    <property type="match status" value="1"/>
</dbReference>
<dbReference type="Pfam" id="PF10396">
    <property type="entry name" value="TrmE_N"/>
    <property type="match status" value="1"/>
</dbReference>
<dbReference type="GO" id="GO:0003924">
    <property type="term" value="F:GTPase activity"/>
    <property type="evidence" value="ECO:0007669"/>
    <property type="project" value="UniProtKB-UniRule"/>
</dbReference>
<feature type="binding site" evidence="10">
    <location>
        <position position="258"/>
    </location>
    <ligand>
        <name>K(+)</name>
        <dbReference type="ChEBI" id="CHEBI:29103"/>
    </ligand>
</feature>
<keyword evidence="6 10" id="KW-0378">Hydrolase</keyword>
<dbReference type="NCBIfam" id="TIGR00450">
    <property type="entry name" value="mnmE_trmE_thdF"/>
    <property type="match status" value="1"/>
</dbReference>
<feature type="domain" description="TrmE-type G" evidence="12">
    <location>
        <begin position="224"/>
        <end position="383"/>
    </location>
</feature>
<dbReference type="HOGENOM" id="CLU_019624_4_1_9"/>
<dbReference type="GO" id="GO:0002098">
    <property type="term" value="P:tRNA wobble uridine modification"/>
    <property type="evidence" value="ECO:0007669"/>
    <property type="project" value="TreeGrafter"/>
</dbReference>
<feature type="binding site" evidence="10">
    <location>
        <position position="238"/>
    </location>
    <ligand>
        <name>Mg(2+)</name>
        <dbReference type="ChEBI" id="CHEBI:18420"/>
    </ligand>
</feature>
<feature type="binding site" evidence="10">
    <location>
        <position position="128"/>
    </location>
    <ligand>
        <name>(6S)-5-formyl-5,6,7,8-tetrahydrofolate</name>
        <dbReference type="ChEBI" id="CHEBI:57457"/>
    </ligand>
</feature>
<keyword evidence="7 10" id="KW-0460">Magnesium</keyword>
<evidence type="ECO:0000256" key="1">
    <source>
        <dbReference type="ARBA" id="ARBA00011043"/>
    </source>
</evidence>
<evidence type="ECO:0000256" key="9">
    <source>
        <dbReference type="ARBA" id="ARBA00023134"/>
    </source>
</evidence>
<comment type="subunit">
    <text evidence="10">Homodimer. Heterotetramer of two MnmE and two MnmG subunits.</text>
</comment>
<dbReference type="eggNOG" id="COG0486">
    <property type="taxonomic scope" value="Bacteria"/>
</dbReference>
<evidence type="ECO:0000256" key="10">
    <source>
        <dbReference type="HAMAP-Rule" id="MF_00379"/>
    </source>
</evidence>
<dbReference type="PANTHER" id="PTHR42714:SF2">
    <property type="entry name" value="TRNA MODIFICATION GTPASE GTPBP3, MITOCHONDRIAL"/>
    <property type="match status" value="1"/>
</dbReference>
<dbReference type="PROSITE" id="PS51709">
    <property type="entry name" value="G_TRME"/>
    <property type="match status" value="1"/>
</dbReference>
<dbReference type="EMBL" id="CP009170">
    <property type="protein sequence ID" value="AIS53592.1"/>
    <property type="molecule type" value="Genomic_DNA"/>
</dbReference>
<evidence type="ECO:0000256" key="3">
    <source>
        <dbReference type="ARBA" id="ARBA00022694"/>
    </source>
</evidence>
<keyword evidence="3 10" id="KW-0819">tRNA processing</keyword>
<feature type="binding site" evidence="10">
    <location>
        <position position="89"/>
    </location>
    <ligand>
        <name>(6S)-5-formyl-5,6,7,8-tetrahydrofolate</name>
        <dbReference type="ChEBI" id="CHEBI:57457"/>
    </ligand>
</feature>
<dbReference type="InterPro" id="IPR006073">
    <property type="entry name" value="GTP-bd"/>
</dbReference>
<feature type="binding site" evidence="10">
    <location>
        <begin position="234"/>
        <end position="239"/>
    </location>
    <ligand>
        <name>GTP</name>
        <dbReference type="ChEBI" id="CHEBI:37565"/>
    </ligand>
</feature>
<keyword evidence="14" id="KW-1185">Reference proteome</keyword>
<feature type="binding site" evidence="10">
    <location>
        <begin position="278"/>
        <end position="281"/>
    </location>
    <ligand>
        <name>GTP</name>
        <dbReference type="ChEBI" id="CHEBI:37565"/>
    </ligand>
</feature>
<evidence type="ECO:0000313" key="13">
    <source>
        <dbReference type="EMBL" id="AIS53592.1"/>
    </source>
</evidence>
<dbReference type="GO" id="GO:0005525">
    <property type="term" value="F:GTP binding"/>
    <property type="evidence" value="ECO:0007669"/>
    <property type="project" value="UniProtKB-UniRule"/>
</dbReference>
<feature type="binding site" evidence="10">
    <location>
        <position position="24"/>
    </location>
    <ligand>
        <name>(6S)-5-formyl-5,6,7,8-tetrahydrofolate</name>
        <dbReference type="ChEBI" id="CHEBI:57457"/>
    </ligand>
</feature>
<gene>
    <name evidence="10 13" type="primary">mnmE</name>
    <name evidence="10" type="synonym">trmE</name>
    <name evidence="13" type="ORF">TKV_c24760</name>
</gene>
<comment type="function">
    <text evidence="10">Exhibits a very high intrinsic GTPase hydrolysis rate. Involved in the addition of a carboxymethylaminomethyl (cmnm) group at the wobble position (U34) of certain tRNAs, forming tRNA-cmnm(5)s(2)U34.</text>
</comment>
<dbReference type="Gene3D" id="3.40.50.300">
    <property type="entry name" value="P-loop containing nucleotide triphosphate hydrolases"/>
    <property type="match status" value="1"/>
</dbReference>
<feature type="binding site" evidence="10">
    <location>
        <position position="259"/>
    </location>
    <ligand>
        <name>Mg(2+)</name>
        <dbReference type="ChEBI" id="CHEBI:18420"/>
    </ligand>
</feature>
<keyword evidence="8 10" id="KW-0630">Potassium</keyword>
<comment type="cofactor">
    <cofactor evidence="10">
        <name>K(+)</name>
        <dbReference type="ChEBI" id="CHEBI:29103"/>
    </cofactor>
    <text evidence="10">Binds 1 potassium ion per subunit.</text>
</comment>
<feature type="binding site" evidence="10">
    <location>
        <position position="253"/>
    </location>
    <ligand>
        <name>K(+)</name>
        <dbReference type="ChEBI" id="CHEBI:29103"/>
    </ligand>
</feature>
<protein>
    <recommendedName>
        <fullName evidence="10">tRNA modification GTPase MnmE</fullName>
        <ecNumber evidence="10">3.6.-.-</ecNumber>
    </recommendedName>
</protein>
<keyword evidence="4 10" id="KW-0479">Metal-binding</keyword>
<dbReference type="Gene3D" id="3.30.1360.120">
    <property type="entry name" value="Probable tRNA modification gtpase trme, domain 1"/>
    <property type="match status" value="1"/>
</dbReference>
<dbReference type="STRING" id="2325.TKV_c24760"/>
<dbReference type="Gene3D" id="1.20.120.430">
    <property type="entry name" value="tRNA modification GTPase MnmE domain 2"/>
    <property type="match status" value="1"/>
</dbReference>
<evidence type="ECO:0000259" key="12">
    <source>
        <dbReference type="PROSITE" id="PS51709"/>
    </source>
</evidence>
<evidence type="ECO:0000256" key="11">
    <source>
        <dbReference type="RuleBase" id="RU003313"/>
    </source>
</evidence>